<keyword evidence="1" id="KW-0812">Transmembrane</keyword>
<evidence type="ECO:0000313" key="3">
    <source>
        <dbReference type="Proteomes" id="UP001172082"/>
    </source>
</evidence>
<gene>
    <name evidence="2" type="ORF">QQ008_24240</name>
</gene>
<keyword evidence="1" id="KW-1133">Transmembrane helix</keyword>
<evidence type="ECO:0000313" key="2">
    <source>
        <dbReference type="EMBL" id="MDN5204524.1"/>
    </source>
</evidence>
<feature type="transmembrane region" description="Helical" evidence="1">
    <location>
        <begin position="125"/>
        <end position="144"/>
    </location>
</feature>
<comment type="caution">
    <text evidence="2">The sequence shown here is derived from an EMBL/GenBank/DDBJ whole genome shotgun (WGS) entry which is preliminary data.</text>
</comment>
<proteinExistence type="predicted"/>
<evidence type="ECO:0000256" key="1">
    <source>
        <dbReference type="SAM" id="Phobius"/>
    </source>
</evidence>
<protein>
    <submittedName>
        <fullName evidence="2">Uncharacterized protein</fullName>
    </submittedName>
</protein>
<dbReference type="EMBL" id="JAUJEA010000011">
    <property type="protein sequence ID" value="MDN5204524.1"/>
    <property type="molecule type" value="Genomic_DNA"/>
</dbReference>
<dbReference type="Proteomes" id="UP001172082">
    <property type="component" value="Unassembled WGS sequence"/>
</dbReference>
<dbReference type="RefSeq" id="WP_346754544.1">
    <property type="nucleotide sequence ID" value="NZ_JAUJEA010000011.1"/>
</dbReference>
<keyword evidence="1" id="KW-0472">Membrane</keyword>
<organism evidence="2 3">
    <name type="scientific">Splendidivirga corallicola</name>
    <dbReference type="NCBI Taxonomy" id="3051826"/>
    <lineage>
        <taxon>Bacteria</taxon>
        <taxon>Pseudomonadati</taxon>
        <taxon>Bacteroidota</taxon>
        <taxon>Cytophagia</taxon>
        <taxon>Cytophagales</taxon>
        <taxon>Splendidivirgaceae</taxon>
        <taxon>Splendidivirga</taxon>
    </lineage>
</organism>
<name>A0ABT8KWJ0_9BACT</name>
<reference evidence="2" key="1">
    <citation type="submission" date="2023-06" db="EMBL/GenBank/DDBJ databases">
        <title>Genomic of Parafulvivirga corallium.</title>
        <authorList>
            <person name="Wang G."/>
        </authorList>
    </citation>
    <scope>NUCLEOTIDE SEQUENCE</scope>
    <source>
        <strain evidence="2">BMA10</strain>
    </source>
</reference>
<sequence length="184" mass="20049">MKSSPVTKIFLVVILITTSGSPIFSQSTDSKRSYKRGKVYLHDRSILTVKNLSIDKSSLSFDYQNQSKKINYALDDIKMVRVASGNYAGRGALIGGGTMLLASLRALSEIQRNPYLTTKDNAGEIIAGFIVGGSLMGALIGMAFPKWKTIFPSNNETSRHKRPGISTGLSASQNYVGLKFCLNF</sequence>
<keyword evidence="3" id="KW-1185">Reference proteome</keyword>
<accession>A0ABT8KWJ0</accession>